<comment type="catalytic activity">
    <reaction evidence="9">
        <text>L-seryl-[protein] + ATP = O-phospho-L-seryl-[protein] + ADP + H(+)</text>
        <dbReference type="Rhea" id="RHEA:17989"/>
        <dbReference type="Rhea" id="RHEA-COMP:9863"/>
        <dbReference type="Rhea" id="RHEA-COMP:11604"/>
        <dbReference type="ChEBI" id="CHEBI:15378"/>
        <dbReference type="ChEBI" id="CHEBI:29999"/>
        <dbReference type="ChEBI" id="CHEBI:30616"/>
        <dbReference type="ChEBI" id="CHEBI:83421"/>
        <dbReference type="ChEBI" id="CHEBI:456216"/>
        <dbReference type="EC" id="2.7.11.1"/>
    </reaction>
</comment>
<dbReference type="Pfam" id="PF00582">
    <property type="entry name" value="Usp"/>
    <property type="match status" value="1"/>
</dbReference>
<dbReference type="PANTHER" id="PTHR45647:SF139">
    <property type="entry name" value="OS02G0152300 PROTEIN"/>
    <property type="match status" value="1"/>
</dbReference>
<evidence type="ECO:0000256" key="4">
    <source>
        <dbReference type="ARBA" id="ARBA00022741"/>
    </source>
</evidence>
<keyword evidence="2" id="KW-0723">Serine/threonine-protein kinase</keyword>
<accession>A0A9D5HTZ2</accession>
<feature type="compositionally biased region" description="Gly residues" evidence="10">
    <location>
        <begin position="7"/>
        <end position="21"/>
    </location>
</feature>
<dbReference type="SMART" id="SM00220">
    <property type="entry name" value="S_TKc"/>
    <property type="match status" value="1"/>
</dbReference>
<evidence type="ECO:0000256" key="5">
    <source>
        <dbReference type="ARBA" id="ARBA00022777"/>
    </source>
</evidence>
<dbReference type="FunFam" id="3.30.200.20:FF:000162">
    <property type="entry name" value="Adenine nucleotide alpha hydrolase-like domain kinase"/>
    <property type="match status" value="1"/>
</dbReference>
<proteinExistence type="predicted"/>
<dbReference type="Gene3D" id="1.10.510.10">
    <property type="entry name" value="Transferase(Phosphotransferase) domain 1"/>
    <property type="match status" value="1"/>
</dbReference>
<gene>
    <name evidence="12" type="ORF">J5N97_006857</name>
</gene>
<keyword evidence="13" id="KW-1185">Reference proteome</keyword>
<evidence type="ECO:0000256" key="8">
    <source>
        <dbReference type="ARBA" id="ARBA00047899"/>
    </source>
</evidence>
<feature type="domain" description="Protein kinase" evidence="11">
    <location>
        <begin position="431"/>
        <end position="694"/>
    </location>
</feature>
<dbReference type="Gene3D" id="3.40.50.620">
    <property type="entry name" value="HUPs"/>
    <property type="match status" value="1"/>
</dbReference>
<keyword evidence="6" id="KW-0833">Ubl conjugation pathway</keyword>
<dbReference type="EMBL" id="JAGGNH010000001">
    <property type="protein sequence ID" value="KAJ0988501.1"/>
    <property type="molecule type" value="Genomic_DNA"/>
</dbReference>
<organism evidence="12 13">
    <name type="scientific">Dioscorea zingiberensis</name>
    <dbReference type="NCBI Taxonomy" id="325984"/>
    <lineage>
        <taxon>Eukaryota</taxon>
        <taxon>Viridiplantae</taxon>
        <taxon>Streptophyta</taxon>
        <taxon>Embryophyta</taxon>
        <taxon>Tracheophyta</taxon>
        <taxon>Spermatophyta</taxon>
        <taxon>Magnoliopsida</taxon>
        <taxon>Liliopsida</taxon>
        <taxon>Dioscoreales</taxon>
        <taxon>Dioscoreaceae</taxon>
        <taxon>Dioscorea</taxon>
    </lineage>
</organism>
<dbReference type="Gene3D" id="3.30.200.20">
    <property type="entry name" value="Phosphorylase Kinase, domain 1"/>
    <property type="match status" value="1"/>
</dbReference>
<dbReference type="GO" id="GO:0061630">
    <property type="term" value="F:ubiquitin protein ligase activity"/>
    <property type="evidence" value="ECO:0007669"/>
    <property type="project" value="UniProtKB-EC"/>
</dbReference>
<evidence type="ECO:0000313" key="13">
    <source>
        <dbReference type="Proteomes" id="UP001085076"/>
    </source>
</evidence>
<feature type="region of interest" description="Disordered" evidence="10">
    <location>
        <begin position="1"/>
        <end position="21"/>
    </location>
</feature>
<reference evidence="12" key="2">
    <citation type="journal article" date="2022" name="Hortic Res">
        <title>The genome of Dioscorea zingiberensis sheds light on the biosynthesis, origin and evolution of the medicinally important diosgenin saponins.</title>
        <authorList>
            <person name="Li Y."/>
            <person name="Tan C."/>
            <person name="Li Z."/>
            <person name="Guo J."/>
            <person name="Li S."/>
            <person name="Chen X."/>
            <person name="Wang C."/>
            <person name="Dai X."/>
            <person name="Yang H."/>
            <person name="Song W."/>
            <person name="Hou L."/>
            <person name="Xu J."/>
            <person name="Tong Z."/>
            <person name="Xu A."/>
            <person name="Yuan X."/>
            <person name="Wang W."/>
            <person name="Yang Q."/>
            <person name="Chen L."/>
            <person name="Sun Z."/>
            <person name="Wang K."/>
            <person name="Pan B."/>
            <person name="Chen J."/>
            <person name="Bao Y."/>
            <person name="Liu F."/>
            <person name="Qi X."/>
            <person name="Gang D.R."/>
            <person name="Wen J."/>
            <person name="Li J."/>
        </authorList>
    </citation>
    <scope>NUCLEOTIDE SEQUENCE</scope>
    <source>
        <strain evidence="12">Dzin_1.0</strain>
    </source>
</reference>
<keyword evidence="7" id="KW-0067">ATP-binding</keyword>
<keyword evidence="5" id="KW-0418">Kinase</keyword>
<protein>
    <recommendedName>
        <fullName evidence="11">Protein kinase domain-containing protein</fullName>
    </recommendedName>
</protein>
<dbReference type="SUPFAM" id="SSF56112">
    <property type="entry name" value="Protein kinase-like (PK-like)"/>
    <property type="match status" value="1"/>
</dbReference>
<name>A0A9D5HTZ2_9LILI</name>
<evidence type="ECO:0000256" key="2">
    <source>
        <dbReference type="ARBA" id="ARBA00022527"/>
    </source>
</evidence>
<feature type="compositionally biased region" description="Polar residues" evidence="10">
    <location>
        <begin position="329"/>
        <end position="342"/>
    </location>
</feature>
<dbReference type="InterPro" id="IPR006016">
    <property type="entry name" value="UspA"/>
</dbReference>
<evidence type="ECO:0000256" key="9">
    <source>
        <dbReference type="ARBA" id="ARBA00048679"/>
    </source>
</evidence>
<evidence type="ECO:0000256" key="1">
    <source>
        <dbReference type="ARBA" id="ARBA00000900"/>
    </source>
</evidence>
<evidence type="ECO:0000256" key="6">
    <source>
        <dbReference type="ARBA" id="ARBA00022786"/>
    </source>
</evidence>
<dbReference type="InterPro" id="IPR000719">
    <property type="entry name" value="Prot_kinase_dom"/>
</dbReference>
<feature type="region of interest" description="Disordered" evidence="10">
    <location>
        <begin position="309"/>
        <end position="385"/>
    </location>
</feature>
<feature type="compositionally biased region" description="Low complexity" evidence="10">
    <location>
        <begin position="310"/>
        <end position="324"/>
    </location>
</feature>
<dbReference type="PROSITE" id="PS50011">
    <property type="entry name" value="PROTEIN_KINASE_DOM"/>
    <property type="match status" value="1"/>
</dbReference>
<comment type="catalytic activity">
    <reaction evidence="8">
        <text>L-threonyl-[protein] + ATP = O-phospho-L-threonyl-[protein] + ADP + H(+)</text>
        <dbReference type="Rhea" id="RHEA:46608"/>
        <dbReference type="Rhea" id="RHEA-COMP:11060"/>
        <dbReference type="Rhea" id="RHEA-COMP:11605"/>
        <dbReference type="ChEBI" id="CHEBI:15378"/>
        <dbReference type="ChEBI" id="CHEBI:30013"/>
        <dbReference type="ChEBI" id="CHEBI:30616"/>
        <dbReference type="ChEBI" id="CHEBI:61977"/>
        <dbReference type="ChEBI" id="CHEBI:456216"/>
        <dbReference type="EC" id="2.7.11.1"/>
    </reaction>
</comment>
<evidence type="ECO:0000256" key="7">
    <source>
        <dbReference type="ARBA" id="ARBA00022840"/>
    </source>
</evidence>
<evidence type="ECO:0000259" key="11">
    <source>
        <dbReference type="PROSITE" id="PS50011"/>
    </source>
</evidence>
<dbReference type="OrthoDB" id="4062651at2759"/>
<dbReference type="Pfam" id="PF00069">
    <property type="entry name" value="Pkinase"/>
    <property type="match status" value="1"/>
</dbReference>
<dbReference type="CDD" id="cd01989">
    <property type="entry name" value="USP_STK_Ubox_N"/>
    <property type="match status" value="1"/>
</dbReference>
<dbReference type="Proteomes" id="UP001085076">
    <property type="component" value="Miscellaneous, Linkage group lg01"/>
</dbReference>
<reference evidence="12" key="1">
    <citation type="submission" date="2021-03" db="EMBL/GenBank/DDBJ databases">
        <authorList>
            <person name="Li Z."/>
            <person name="Yang C."/>
        </authorList>
    </citation>
    <scope>NUCLEOTIDE SEQUENCE</scope>
    <source>
        <strain evidence="12">Dzin_1.0</strain>
        <tissue evidence="12">Leaf</tissue>
    </source>
</reference>
<dbReference type="PANTHER" id="PTHR45647">
    <property type="entry name" value="OS02G0152300 PROTEIN"/>
    <property type="match status" value="1"/>
</dbReference>
<keyword evidence="3" id="KW-0808">Transferase</keyword>
<dbReference type="GO" id="GO:0005524">
    <property type="term" value="F:ATP binding"/>
    <property type="evidence" value="ECO:0007669"/>
    <property type="project" value="UniProtKB-KW"/>
</dbReference>
<feature type="compositionally biased region" description="Basic and acidic residues" evidence="10">
    <location>
        <begin position="343"/>
        <end position="357"/>
    </location>
</feature>
<dbReference type="InterPro" id="IPR011009">
    <property type="entry name" value="Kinase-like_dom_sf"/>
</dbReference>
<comment type="catalytic activity">
    <reaction evidence="1">
        <text>S-ubiquitinyl-[E2 ubiquitin-conjugating enzyme]-L-cysteine + [acceptor protein]-L-lysine = [E2 ubiquitin-conjugating enzyme]-L-cysteine + N(6)-ubiquitinyl-[acceptor protein]-L-lysine.</text>
        <dbReference type="EC" id="2.3.2.27"/>
    </reaction>
</comment>
<dbReference type="GO" id="GO:0004674">
    <property type="term" value="F:protein serine/threonine kinase activity"/>
    <property type="evidence" value="ECO:0007669"/>
    <property type="project" value="UniProtKB-KW"/>
</dbReference>
<dbReference type="PROSITE" id="PS00108">
    <property type="entry name" value="PROTEIN_KINASE_ST"/>
    <property type="match status" value="1"/>
</dbReference>
<dbReference type="InterPro" id="IPR008271">
    <property type="entry name" value="Ser/Thr_kinase_AS"/>
</dbReference>
<evidence type="ECO:0000313" key="12">
    <source>
        <dbReference type="EMBL" id="KAJ0988501.1"/>
    </source>
</evidence>
<evidence type="ECO:0000256" key="10">
    <source>
        <dbReference type="SAM" id="MobiDB-lite"/>
    </source>
</evidence>
<keyword evidence="4" id="KW-0547">Nucleotide-binding</keyword>
<comment type="caution">
    <text evidence="12">The sequence shown here is derived from an EMBL/GenBank/DDBJ whole genome shotgun (WGS) entry which is preliminary data.</text>
</comment>
<dbReference type="SUPFAM" id="SSF52402">
    <property type="entry name" value="Adenine nucleotide alpha hydrolases-like"/>
    <property type="match status" value="1"/>
</dbReference>
<evidence type="ECO:0000256" key="3">
    <source>
        <dbReference type="ARBA" id="ARBA00022679"/>
    </source>
</evidence>
<dbReference type="AlphaFoldDB" id="A0A9D5HTZ2"/>
<dbReference type="FunFam" id="1.10.510.10:FF:001023">
    <property type="entry name" value="Os07g0541700 protein"/>
    <property type="match status" value="1"/>
</dbReference>
<dbReference type="InterPro" id="IPR051348">
    <property type="entry name" value="U-box_ubiquitin_ligases"/>
</dbReference>
<sequence>MLKGLGNRKGGGSGNGDGAGGGDGQELVAVAVDADKNSQHALKWAADHVIQRGQIFILLHVRKKILTIPTPAGFQVPIAEVDKEIAAAFYEQMDARTKELLLPFQCFCSRRGLQCKEAILEDTDIPKAIIDFLCKQNVDKLVMGASARNVFARTFKAADVPLAVSKLAPDSCSIFVISKGKISSIRPATHPNSHPTIRPAHGFEAVENRFQSVKSEPDAVHHTEPAARLFGTRGTHGKDSGYDNKSNGNIIAKVSQTHLDHSYPSVASCPSPSRTSMEIYYPAMDIDRPSRLDEQMMISDSNRSDVSYLSNGSGFSGNHSSVSGEENKSTTAWHNQMTNYKNSGERRVEHLSGEERTTTPLKKNSNENRRPQALTEGGFAAEKKSHFESSKGDKSLYHGIPEEIKLLDCFSSDVRYRRYTAEEIRTATCNFSEQLKIGEGGYGPVFKSTLNHTPVAIKILGSDVSQGMKQFQKEVEVLSSIRHPNMVLLMGACPEYGCLVYEFMANGSLEDRLFCLSGTPPLPWRLRFKIASEIATGLHFLHQAKPEPIVHRDLKPGNILLDHNFVSKIADVGLARLIPHTASDTSTQYHMTAAAGTFCYIDPEYQKTGMLGIKSDIYALGIILLQLITAAPPVGLAHNVEMAMEEGRFEEVLDPNVPDWPLEDTRKFADLALKCAELRRRDRPSLGSVVLPELNRLRELAESSDETHWVKHHERSLSYKVT</sequence>
<dbReference type="InterPro" id="IPR014729">
    <property type="entry name" value="Rossmann-like_a/b/a_fold"/>
</dbReference>